<accession>F6FGH0</accession>
<dbReference type="BioCyc" id="MHAE859194:G1GR7-1368-MONOMER"/>
<gene>
    <name evidence="1" type="ordered locus">MHF_1372</name>
</gene>
<dbReference type="EMBL" id="CP002808">
    <property type="protein sequence ID" value="AEG73608.1"/>
    <property type="molecule type" value="Genomic_DNA"/>
</dbReference>
<evidence type="ECO:0000313" key="1">
    <source>
        <dbReference type="EMBL" id="AEG73608.1"/>
    </source>
</evidence>
<reference evidence="1 2" key="1">
    <citation type="journal article" date="2011" name="J. Bacteriol.">
        <title>Complete genome sequences of two hemotropic Mycoplasmas, Mycoplasma haemofelis strain Ohio2 and Mycoplasma suis strain Illinois.</title>
        <authorList>
            <person name="Messick J.B."/>
            <person name="Santos A.P."/>
            <person name="Guimaraes A.M."/>
        </authorList>
    </citation>
    <scope>NUCLEOTIDE SEQUENCE [LARGE SCALE GENOMIC DNA]</scope>
    <source>
        <strain evidence="1 2">Ohio2</strain>
    </source>
</reference>
<name>F6FGH0_MYCHI</name>
<protein>
    <submittedName>
        <fullName evidence="1">Uncharacterized protein</fullName>
    </submittedName>
</protein>
<dbReference type="HOGENOM" id="CLU_098620_3_0_14"/>
<dbReference type="Proteomes" id="UP000007952">
    <property type="component" value="Chromosome"/>
</dbReference>
<sequence length="235" mass="26062">MALSEVTKVATGLGLAGATVGGGFLAKSLISQESPKQTISDKLKRNQFTPLNTDVSRTEASGSAWQTIFTKYKELTKQKAEFKIKNLTLGDSENQNEGINKLKGACSSLLKIEEDSDSFKNNYPLASKWCVEPISIEALLKKRGISYLNTSTPDNTGTWTNIAKRYSTDHTSQKGTTMNDVQWEQVTGDDYSKNAEKIKTACNTRKTKNSYEEDFEKSLEEAQRWCSSSKDNEGI</sequence>
<proteinExistence type="predicted"/>
<dbReference type="STRING" id="859194.MHF_1372"/>
<dbReference type="KEGG" id="mhf:MHF_1372"/>
<evidence type="ECO:0000313" key="2">
    <source>
        <dbReference type="Proteomes" id="UP000007952"/>
    </source>
</evidence>
<dbReference type="AlphaFoldDB" id="F6FGH0"/>
<reference key="2">
    <citation type="submission" date="2011-05" db="EMBL/GenBank/DDBJ databases">
        <title>The Genome of Mycoplasma haemofelis Strain Ohio2, a pathogenic hemoplasma of the cat.</title>
        <authorList>
            <person name="Santos A.P."/>
            <person name="Guimaraes A.M.S."/>
            <person name="SanMiguel P.J."/>
            <person name="Martin S.W."/>
            <person name="Messick J.B."/>
        </authorList>
    </citation>
    <scope>NUCLEOTIDE SEQUENCE</scope>
    <source>
        <strain>Ohio2</strain>
    </source>
</reference>
<organism evidence="1 2">
    <name type="scientific">Mycoplasma haemofelis (strain Ohio2)</name>
    <dbReference type="NCBI Taxonomy" id="859194"/>
    <lineage>
        <taxon>Bacteria</taxon>
        <taxon>Bacillati</taxon>
        <taxon>Mycoplasmatota</taxon>
        <taxon>Mollicutes</taxon>
        <taxon>Mycoplasmataceae</taxon>
        <taxon>Mycoplasma</taxon>
    </lineage>
</organism>